<dbReference type="PROSITE" id="PS00354">
    <property type="entry name" value="HMGI_Y"/>
    <property type="match status" value="1"/>
</dbReference>
<reference evidence="9 10" key="1">
    <citation type="journal article" date="2019" name="Nat. Plants">
        <title>Stout camphor tree genome fills gaps in understanding of flowering plant genome evolution.</title>
        <authorList>
            <person name="Chaw S.M."/>
            <person name="Liu Y.C."/>
            <person name="Wu Y.W."/>
            <person name="Wang H.Y."/>
            <person name="Lin C.I."/>
            <person name="Wu C.S."/>
            <person name="Ke H.M."/>
            <person name="Chang L.Y."/>
            <person name="Hsu C.Y."/>
            <person name="Yang H.T."/>
            <person name="Sudianto E."/>
            <person name="Hsu M.H."/>
            <person name="Wu K.P."/>
            <person name="Wang L.N."/>
            <person name="Leebens-Mack J.H."/>
            <person name="Tsai I.J."/>
        </authorList>
    </citation>
    <scope>NUCLEOTIDE SEQUENCE [LARGE SCALE GENOMIC DNA]</scope>
    <source>
        <strain evidence="10">cv. Chaw 1501</strain>
        <tissue evidence="9">Young leaves</tissue>
    </source>
</reference>
<dbReference type="InterPro" id="IPR017956">
    <property type="entry name" value="AT_hook_DNA-bd_motif"/>
</dbReference>
<dbReference type="Gene3D" id="1.10.10.10">
    <property type="entry name" value="Winged helix-like DNA-binding domain superfamily/Winged helix DNA-binding domain"/>
    <property type="match status" value="1"/>
</dbReference>
<dbReference type="InterPro" id="IPR036390">
    <property type="entry name" value="WH_DNA-bd_sf"/>
</dbReference>
<dbReference type="GO" id="GO:0005840">
    <property type="term" value="C:ribosome"/>
    <property type="evidence" value="ECO:0007669"/>
    <property type="project" value="UniProtKB-KW"/>
</dbReference>
<dbReference type="InterPro" id="IPR000637">
    <property type="entry name" value="HMGI/Y_DNA-bd_CS"/>
</dbReference>
<feature type="compositionally biased region" description="Basic and acidic residues" evidence="7">
    <location>
        <begin position="176"/>
        <end position="189"/>
    </location>
</feature>
<accession>A0A3S3NH73</accession>
<keyword evidence="10" id="KW-1185">Reference proteome</keyword>
<feature type="region of interest" description="Disordered" evidence="7">
    <location>
        <begin position="94"/>
        <end position="200"/>
    </location>
</feature>
<evidence type="ECO:0000313" key="10">
    <source>
        <dbReference type="Proteomes" id="UP000283530"/>
    </source>
</evidence>
<comment type="caution">
    <text evidence="9">The sequence shown here is derived from an EMBL/GenBank/DDBJ whole genome shotgun (WGS) entry which is preliminary data.</text>
</comment>
<dbReference type="Proteomes" id="UP000283530">
    <property type="component" value="Unassembled WGS sequence"/>
</dbReference>
<comment type="similarity">
    <text evidence="6">Belongs to the histone H1/H5 family.</text>
</comment>
<dbReference type="AlphaFoldDB" id="A0A3S3NH73"/>
<dbReference type="GO" id="GO:0000786">
    <property type="term" value="C:nucleosome"/>
    <property type="evidence" value="ECO:0007669"/>
    <property type="project" value="InterPro"/>
</dbReference>
<dbReference type="PANTHER" id="PTHR11467:SF29">
    <property type="entry name" value="OS03G0711600 PROTEIN"/>
    <property type="match status" value="1"/>
</dbReference>
<dbReference type="GO" id="GO:0003690">
    <property type="term" value="F:double-stranded DNA binding"/>
    <property type="evidence" value="ECO:0007669"/>
    <property type="project" value="TreeGrafter"/>
</dbReference>
<sequence>MGETTEATMARAPPPSKPGSAHNHPPYAEMIISAIRTLNEKKGSSRTAIDKFITAVYLDLPPSHSAKLTAHLRRLKDKGRLVMVRHSYKLPNQVKNAVSGEKRGRGRPPKTKSLGAPEAAVVKRPRGRPRKVEGLDGGDGAVEMGKKRGRPPKKANTEGGDGATSVGRPRGRPRKVKVEGGEMKKEGNKAPRGRPRKLIF</sequence>
<evidence type="ECO:0000256" key="6">
    <source>
        <dbReference type="RuleBase" id="RU003894"/>
    </source>
</evidence>
<dbReference type="GO" id="GO:0030527">
    <property type="term" value="F:structural constituent of chromatin"/>
    <property type="evidence" value="ECO:0007669"/>
    <property type="project" value="InterPro"/>
</dbReference>
<dbReference type="SMART" id="SM00384">
    <property type="entry name" value="AT_hook"/>
    <property type="match status" value="4"/>
</dbReference>
<dbReference type="STRING" id="337451.A0A3S3NH73"/>
<comment type="subcellular location">
    <subcellularLocation>
        <location evidence="2">Chromosome</location>
    </subcellularLocation>
    <subcellularLocation>
        <location evidence="1 6">Nucleus</location>
    </subcellularLocation>
</comment>
<dbReference type="InterPro" id="IPR005819">
    <property type="entry name" value="H1/H5"/>
</dbReference>
<dbReference type="GO" id="GO:0006334">
    <property type="term" value="P:nucleosome assembly"/>
    <property type="evidence" value="ECO:0007669"/>
    <property type="project" value="InterPro"/>
</dbReference>
<dbReference type="PRINTS" id="PR00624">
    <property type="entry name" value="HISTONEH5"/>
</dbReference>
<name>A0A3S3NH73_9MAGN</name>
<dbReference type="PANTHER" id="PTHR11467">
    <property type="entry name" value="HISTONE H1"/>
    <property type="match status" value="1"/>
</dbReference>
<proteinExistence type="inferred from homology"/>
<evidence type="ECO:0000313" key="9">
    <source>
        <dbReference type="EMBL" id="RWR79611.1"/>
    </source>
</evidence>
<feature type="region of interest" description="Disordered" evidence="7">
    <location>
        <begin position="1"/>
        <end position="25"/>
    </location>
</feature>
<feature type="compositionally biased region" description="Basic residues" evidence="7">
    <location>
        <begin position="191"/>
        <end position="200"/>
    </location>
</feature>
<evidence type="ECO:0000256" key="1">
    <source>
        <dbReference type="ARBA" id="ARBA00004123"/>
    </source>
</evidence>
<evidence type="ECO:0000256" key="2">
    <source>
        <dbReference type="ARBA" id="ARBA00004286"/>
    </source>
</evidence>
<feature type="domain" description="H15" evidence="8">
    <location>
        <begin position="23"/>
        <end position="92"/>
    </location>
</feature>
<keyword evidence="9" id="KW-0687">Ribonucleoprotein</keyword>
<dbReference type="Pfam" id="PF00538">
    <property type="entry name" value="Linker_histone"/>
    <property type="match status" value="1"/>
</dbReference>
<evidence type="ECO:0000256" key="7">
    <source>
        <dbReference type="SAM" id="MobiDB-lite"/>
    </source>
</evidence>
<dbReference type="GO" id="GO:0045910">
    <property type="term" value="P:negative regulation of DNA recombination"/>
    <property type="evidence" value="ECO:0007669"/>
    <property type="project" value="TreeGrafter"/>
</dbReference>
<dbReference type="OrthoDB" id="1110759at2759"/>
<dbReference type="FunFam" id="1.10.10.10:FF:000493">
    <property type="entry name" value="HMG-Y-related protein A"/>
    <property type="match status" value="1"/>
</dbReference>
<dbReference type="InterPro" id="IPR005818">
    <property type="entry name" value="Histone_H1/H5_H15"/>
</dbReference>
<evidence type="ECO:0000256" key="4">
    <source>
        <dbReference type="ARBA" id="ARBA00023125"/>
    </source>
</evidence>
<keyword evidence="4 6" id="KW-0238">DNA-binding</keyword>
<dbReference type="InterPro" id="IPR036388">
    <property type="entry name" value="WH-like_DNA-bd_sf"/>
</dbReference>
<gene>
    <name evidence="9" type="ORF">CKAN_00819500</name>
</gene>
<evidence type="ECO:0000256" key="5">
    <source>
        <dbReference type="ARBA" id="ARBA00023242"/>
    </source>
</evidence>
<evidence type="ECO:0000256" key="3">
    <source>
        <dbReference type="ARBA" id="ARBA00022454"/>
    </source>
</evidence>
<protein>
    <submittedName>
        <fullName evidence="9">Ribosomal protein L10/L12</fullName>
    </submittedName>
</protein>
<dbReference type="SUPFAM" id="SSF46785">
    <property type="entry name" value="Winged helix' DNA-binding domain"/>
    <property type="match status" value="1"/>
</dbReference>
<dbReference type="Pfam" id="PF02178">
    <property type="entry name" value="AT_hook"/>
    <property type="match status" value="4"/>
</dbReference>
<dbReference type="CDD" id="cd00073">
    <property type="entry name" value="H15"/>
    <property type="match status" value="1"/>
</dbReference>
<evidence type="ECO:0000259" key="8">
    <source>
        <dbReference type="PROSITE" id="PS51504"/>
    </source>
</evidence>
<dbReference type="PROSITE" id="PS51504">
    <property type="entry name" value="H15"/>
    <property type="match status" value="1"/>
</dbReference>
<keyword evidence="5 6" id="KW-0539">Nucleus</keyword>
<dbReference type="PRINTS" id="PR00929">
    <property type="entry name" value="ATHOOK"/>
</dbReference>
<organism evidence="9 10">
    <name type="scientific">Cinnamomum micranthum f. kanehirae</name>
    <dbReference type="NCBI Taxonomy" id="337451"/>
    <lineage>
        <taxon>Eukaryota</taxon>
        <taxon>Viridiplantae</taxon>
        <taxon>Streptophyta</taxon>
        <taxon>Embryophyta</taxon>
        <taxon>Tracheophyta</taxon>
        <taxon>Spermatophyta</taxon>
        <taxon>Magnoliopsida</taxon>
        <taxon>Magnoliidae</taxon>
        <taxon>Laurales</taxon>
        <taxon>Lauraceae</taxon>
        <taxon>Cinnamomum</taxon>
    </lineage>
</organism>
<dbReference type="SMART" id="SM00526">
    <property type="entry name" value="H15"/>
    <property type="match status" value="1"/>
</dbReference>
<dbReference type="GO" id="GO:0006355">
    <property type="term" value="P:regulation of DNA-templated transcription"/>
    <property type="evidence" value="ECO:0007669"/>
    <property type="project" value="InterPro"/>
</dbReference>
<dbReference type="GO" id="GO:0030261">
    <property type="term" value="P:chromosome condensation"/>
    <property type="evidence" value="ECO:0007669"/>
    <property type="project" value="TreeGrafter"/>
</dbReference>
<dbReference type="GO" id="GO:0005730">
    <property type="term" value="C:nucleolus"/>
    <property type="evidence" value="ECO:0007669"/>
    <property type="project" value="TreeGrafter"/>
</dbReference>
<keyword evidence="9" id="KW-0689">Ribosomal protein</keyword>
<dbReference type="GO" id="GO:0031492">
    <property type="term" value="F:nucleosomal DNA binding"/>
    <property type="evidence" value="ECO:0007669"/>
    <property type="project" value="TreeGrafter"/>
</dbReference>
<keyword evidence="3 6" id="KW-0158">Chromosome</keyword>
<dbReference type="EMBL" id="QPKB01000003">
    <property type="protein sequence ID" value="RWR79611.1"/>
    <property type="molecule type" value="Genomic_DNA"/>
</dbReference>